<dbReference type="Proteomes" id="UP000283063">
    <property type="component" value="Chromosome"/>
</dbReference>
<dbReference type="KEGG" id="sedi:EBB79_11970"/>
<organism evidence="1 2">
    <name type="scientific">Parasedimentitalea marina</name>
    <dbReference type="NCBI Taxonomy" id="2483033"/>
    <lineage>
        <taxon>Bacteria</taxon>
        <taxon>Pseudomonadati</taxon>
        <taxon>Pseudomonadota</taxon>
        <taxon>Alphaproteobacteria</taxon>
        <taxon>Rhodobacterales</taxon>
        <taxon>Paracoccaceae</taxon>
        <taxon>Parasedimentitalea</taxon>
    </lineage>
</organism>
<protein>
    <submittedName>
        <fullName evidence="1">Uncharacterized protein</fullName>
    </submittedName>
</protein>
<accession>A0A3T0N3F0</accession>
<reference evidence="1 2" key="1">
    <citation type="submission" date="2018-10" db="EMBL/GenBank/DDBJ databases">
        <title>Parasedimentitalea marina sp. nov., a psychrophilic bacterium isolated from deep seawater of the New Britain Trench.</title>
        <authorList>
            <person name="Cao J."/>
        </authorList>
    </citation>
    <scope>NUCLEOTIDE SEQUENCE [LARGE SCALE GENOMIC DNA]</scope>
    <source>
        <strain evidence="1 2">W43</strain>
    </source>
</reference>
<dbReference type="AlphaFoldDB" id="A0A3T0N3F0"/>
<proteinExistence type="predicted"/>
<evidence type="ECO:0000313" key="1">
    <source>
        <dbReference type="EMBL" id="AZV78521.1"/>
    </source>
</evidence>
<keyword evidence="2" id="KW-1185">Reference proteome</keyword>
<gene>
    <name evidence="1" type="ORF">EBB79_11970</name>
</gene>
<sequence length="68" mass="7803">MRRDQFQGEWMQVLDEKGGESFETYCPEDLRRYLDLISSTGKHVLAKNLSQPLGYNAIEKAFVHGAKV</sequence>
<evidence type="ECO:0000313" key="2">
    <source>
        <dbReference type="Proteomes" id="UP000283063"/>
    </source>
</evidence>
<name>A0A3T0N3F0_9RHOB</name>
<dbReference type="EMBL" id="CP033219">
    <property type="protein sequence ID" value="AZV78521.1"/>
    <property type="molecule type" value="Genomic_DNA"/>
</dbReference>